<dbReference type="Proteomes" id="UP000617340">
    <property type="component" value="Unassembled WGS sequence"/>
</dbReference>
<reference evidence="2" key="1">
    <citation type="journal article" date="2020" name="G3 (Bethesda)">
        <title>High-Quality Assemblies for Three Invasive Social Wasps from the &lt;i&gt;Vespula&lt;/i&gt; Genus.</title>
        <authorList>
            <person name="Harrop T.W.R."/>
            <person name="Guhlin J."/>
            <person name="McLaughlin G.M."/>
            <person name="Permina E."/>
            <person name="Stockwell P."/>
            <person name="Gilligan J."/>
            <person name="Le Lec M.F."/>
            <person name="Gruber M.A.M."/>
            <person name="Quinn O."/>
            <person name="Lovegrove M."/>
            <person name="Duncan E.J."/>
            <person name="Remnant E.J."/>
            <person name="Van Eeckhoven J."/>
            <person name="Graham B."/>
            <person name="Knapp R.A."/>
            <person name="Langford K.W."/>
            <person name="Kronenberg Z."/>
            <person name="Press M.O."/>
            <person name="Eacker S.M."/>
            <person name="Wilson-Rankin E.E."/>
            <person name="Purcell J."/>
            <person name="Lester P.J."/>
            <person name="Dearden P.K."/>
        </authorList>
    </citation>
    <scope>NUCLEOTIDE SEQUENCE</scope>
    <source>
        <strain evidence="2">Linc-1</strain>
    </source>
</reference>
<comment type="caution">
    <text evidence="2">The sequence shown here is derived from an EMBL/GenBank/DDBJ whole genome shotgun (WGS) entry which is preliminary data.</text>
</comment>
<dbReference type="Pfam" id="PF02958">
    <property type="entry name" value="EcKL"/>
    <property type="match status" value="1"/>
</dbReference>
<organism evidence="2 3">
    <name type="scientific">Vespula germanica</name>
    <name type="common">German yellow jacket</name>
    <name type="synonym">Paravespula germanica</name>
    <dbReference type="NCBI Taxonomy" id="30212"/>
    <lineage>
        <taxon>Eukaryota</taxon>
        <taxon>Metazoa</taxon>
        <taxon>Ecdysozoa</taxon>
        <taxon>Arthropoda</taxon>
        <taxon>Hexapoda</taxon>
        <taxon>Insecta</taxon>
        <taxon>Pterygota</taxon>
        <taxon>Neoptera</taxon>
        <taxon>Endopterygota</taxon>
        <taxon>Hymenoptera</taxon>
        <taxon>Apocrita</taxon>
        <taxon>Aculeata</taxon>
        <taxon>Vespoidea</taxon>
        <taxon>Vespidae</taxon>
        <taxon>Vespinae</taxon>
        <taxon>Vespula</taxon>
    </lineage>
</organism>
<dbReference type="InterPro" id="IPR004119">
    <property type="entry name" value="EcKL"/>
</dbReference>
<dbReference type="InterPro" id="IPR011009">
    <property type="entry name" value="Kinase-like_dom_sf"/>
</dbReference>
<dbReference type="PANTHER" id="PTHR11012">
    <property type="entry name" value="PROTEIN KINASE-LIKE DOMAIN-CONTAINING"/>
    <property type="match status" value="1"/>
</dbReference>
<dbReference type="PANTHER" id="PTHR11012:SF8">
    <property type="entry name" value="JUVENILE HORMONE-INDUCIBLE PROTEIN 26"/>
    <property type="match status" value="1"/>
</dbReference>
<proteinExistence type="predicted"/>
<keyword evidence="3" id="KW-1185">Reference proteome</keyword>
<accession>A0A834KVG3</accession>
<evidence type="ECO:0000313" key="2">
    <source>
        <dbReference type="EMBL" id="KAF7413691.1"/>
    </source>
</evidence>
<dbReference type="InterPro" id="IPR015897">
    <property type="entry name" value="CHK_kinase-like"/>
</dbReference>
<evidence type="ECO:0000313" key="3">
    <source>
        <dbReference type="Proteomes" id="UP000617340"/>
    </source>
</evidence>
<name>A0A834KVG3_VESGE</name>
<dbReference type="EMBL" id="JACSDZ010000002">
    <property type="protein sequence ID" value="KAF7413691.1"/>
    <property type="molecule type" value="Genomic_DNA"/>
</dbReference>
<protein>
    <recommendedName>
        <fullName evidence="1">CHK kinase-like domain-containing protein</fullName>
    </recommendedName>
</protein>
<sequence>MSDVENKIKEHFKVLVPKLMSYLRDDYYKYEYELERPNDSIFFSGTFYMRIKFWINDNNDVKDKNKTNKNKEKIIIMRLVAKTPITTEAVQQLMKANDQFYNEIIFYRNYATEGDNIPKCYYTNENDLFGATLVLEDITTKGYKIHPKKVDIPLDDILPVMKEIARFHAKGYVMKEKHPEKFVGFIETIKECRYDANDNDPNSHYVYLLNHVTCRPINYLRKINYDNNFCDKLEECLKNAYRKILLKTIEPVEPLAVLCHGDLTINNMLFKRDEKDTRVMLIDFALIRYGSPAIDLSTFLCLSCSNQVKCENLPIVLRTYHDELTRCLKENGLTNLEKYSFEAFWNDYVEHALFGYTVCSYFLHTLMNEDLPPLPDILDKKMEDLANIVIESGGDKITIALANILIDLKELGCFNKILS</sequence>
<dbReference type="SMART" id="SM00587">
    <property type="entry name" value="CHK"/>
    <property type="match status" value="1"/>
</dbReference>
<feature type="domain" description="CHK kinase-like" evidence="1">
    <location>
        <begin position="133"/>
        <end position="330"/>
    </location>
</feature>
<evidence type="ECO:0000259" key="1">
    <source>
        <dbReference type="SMART" id="SM00587"/>
    </source>
</evidence>
<dbReference type="AlphaFoldDB" id="A0A834KVG3"/>
<dbReference type="SUPFAM" id="SSF56112">
    <property type="entry name" value="Protein kinase-like (PK-like)"/>
    <property type="match status" value="1"/>
</dbReference>
<dbReference type="Gene3D" id="3.90.1200.10">
    <property type="match status" value="1"/>
</dbReference>
<gene>
    <name evidence="2" type="ORF">HZH68_002180</name>
</gene>